<dbReference type="PANTHER" id="PTHR47514:SF1">
    <property type="entry name" value="TRANSKETOLASE N-TERMINAL SECTION-RELATED"/>
    <property type="match status" value="1"/>
</dbReference>
<accession>G5INF5</accession>
<dbReference type="RefSeq" id="WP_006783021.1">
    <property type="nucleotide sequence ID" value="NZ_CP040506.1"/>
</dbReference>
<dbReference type="PANTHER" id="PTHR47514">
    <property type="entry name" value="TRANSKETOLASE N-TERMINAL SECTION-RELATED"/>
    <property type="match status" value="1"/>
</dbReference>
<protein>
    <recommendedName>
        <fullName evidence="4">Transketolase N-terminal domain-containing protein</fullName>
    </recommendedName>
</protein>
<evidence type="ECO:0000256" key="1">
    <source>
        <dbReference type="ARBA" id="ARBA00001964"/>
    </source>
</evidence>
<evidence type="ECO:0000259" key="4">
    <source>
        <dbReference type="Pfam" id="PF00456"/>
    </source>
</evidence>
<comment type="caution">
    <text evidence="5">The sequence shown here is derived from an EMBL/GenBank/DDBJ whole genome shotgun (WGS) entry which is preliminary data.</text>
</comment>
<dbReference type="AlphaFoldDB" id="G5INF5"/>
<dbReference type="Proteomes" id="UP000005384">
    <property type="component" value="Unassembled WGS sequence"/>
</dbReference>
<dbReference type="SUPFAM" id="SSF52518">
    <property type="entry name" value="Thiamin diphosphate-binding fold (THDP-binding)"/>
    <property type="match status" value="1"/>
</dbReference>
<proteinExistence type="inferred from homology"/>
<dbReference type="HOGENOM" id="CLU_009227_4_1_9"/>
<dbReference type="Gene3D" id="3.40.50.970">
    <property type="match status" value="1"/>
</dbReference>
<feature type="domain" description="Transketolase N-terminal" evidence="4">
    <location>
        <begin position="21"/>
        <end position="254"/>
    </location>
</feature>
<dbReference type="Pfam" id="PF00456">
    <property type="entry name" value="Transketolase_N"/>
    <property type="match status" value="1"/>
</dbReference>
<keyword evidence="6" id="KW-1185">Reference proteome</keyword>
<comment type="cofactor">
    <cofactor evidence="1">
        <name>thiamine diphosphate</name>
        <dbReference type="ChEBI" id="CHEBI:58937"/>
    </cofactor>
</comment>
<sequence length="289" mass="31827">MNPLKAELDLLAARIRRTVLYSFYHLGFGHLGGSLSISDALAVLYGGIMKIDPAAPADENRDFMVYSKGHSGPGLYAALAVKGYFPMELLETMNMPGTTIPSHCNRLLTPGVDMTTGSLGQGVSLAMGMAAGCKVQNRDNRVYLITGDGECQEGQVWEAAMFAAQHKLDNLTMLVDYNKKQLDGYLDDICSLGNLEDKFRAFGWNVFNIDGHDTMAIWRALSDCRQVKEQPSVILLNTIKAKDCSFAEGVLYNHHMTFTTEQLDDAMAVLDKKINALEILMEKEAHGHV</sequence>
<evidence type="ECO:0000256" key="3">
    <source>
        <dbReference type="ARBA" id="ARBA00023052"/>
    </source>
</evidence>
<organism evidence="5 6">
    <name type="scientific">Hungatella hathewayi WAL-18680</name>
    <dbReference type="NCBI Taxonomy" id="742737"/>
    <lineage>
        <taxon>Bacteria</taxon>
        <taxon>Bacillati</taxon>
        <taxon>Bacillota</taxon>
        <taxon>Clostridia</taxon>
        <taxon>Lachnospirales</taxon>
        <taxon>Lachnospiraceae</taxon>
        <taxon>Hungatella</taxon>
    </lineage>
</organism>
<reference evidence="5 6" key="1">
    <citation type="submission" date="2011-08" db="EMBL/GenBank/DDBJ databases">
        <title>The Genome Sequence of Clostridium hathewayi WAL-18680.</title>
        <authorList>
            <consortium name="The Broad Institute Genome Sequencing Platform"/>
            <person name="Earl A."/>
            <person name="Ward D."/>
            <person name="Feldgarden M."/>
            <person name="Gevers D."/>
            <person name="Finegold S.M."/>
            <person name="Summanen P.H."/>
            <person name="Molitoris D.R."/>
            <person name="Song M."/>
            <person name="Daigneault M."/>
            <person name="Allen-Vercoe E."/>
            <person name="Young S.K."/>
            <person name="Zeng Q."/>
            <person name="Gargeya S."/>
            <person name="Fitzgerald M."/>
            <person name="Haas B."/>
            <person name="Abouelleil A."/>
            <person name="Alvarado L."/>
            <person name="Arachchi H.M."/>
            <person name="Berlin A."/>
            <person name="Brown A."/>
            <person name="Chapman S.B."/>
            <person name="Chen Z."/>
            <person name="Dunbar C."/>
            <person name="Freedman E."/>
            <person name="Gearin G."/>
            <person name="Gellesch M."/>
            <person name="Goldberg J."/>
            <person name="Griggs A."/>
            <person name="Gujja S."/>
            <person name="Heiman D."/>
            <person name="Howarth C."/>
            <person name="Larson L."/>
            <person name="Lui A."/>
            <person name="MacDonald P.J.P."/>
            <person name="Montmayeur A."/>
            <person name="Murphy C."/>
            <person name="Neiman D."/>
            <person name="Pearson M."/>
            <person name="Priest M."/>
            <person name="Roberts A."/>
            <person name="Saif S."/>
            <person name="Shea T."/>
            <person name="Shenoy N."/>
            <person name="Sisk P."/>
            <person name="Stolte C."/>
            <person name="Sykes S."/>
            <person name="Wortman J."/>
            <person name="Nusbaum C."/>
            <person name="Birren B."/>
        </authorList>
    </citation>
    <scope>NUCLEOTIDE SEQUENCE [LARGE SCALE GENOMIC DNA]</scope>
    <source>
        <strain evidence="5 6">WAL-18680</strain>
    </source>
</reference>
<comment type="similarity">
    <text evidence="2">Belongs to the transketolase family.</text>
</comment>
<dbReference type="CDD" id="cd02012">
    <property type="entry name" value="TPP_TK"/>
    <property type="match status" value="1"/>
</dbReference>
<dbReference type="OrthoDB" id="8732661at2"/>
<evidence type="ECO:0000313" key="5">
    <source>
        <dbReference type="EMBL" id="EHI57126.1"/>
    </source>
</evidence>
<dbReference type="InterPro" id="IPR005474">
    <property type="entry name" value="Transketolase_N"/>
</dbReference>
<evidence type="ECO:0000313" key="6">
    <source>
        <dbReference type="Proteomes" id="UP000005384"/>
    </source>
</evidence>
<evidence type="ECO:0000256" key="2">
    <source>
        <dbReference type="ARBA" id="ARBA00007131"/>
    </source>
</evidence>
<gene>
    <name evidence="5" type="ORF">HMPREF9473_05033</name>
</gene>
<dbReference type="InterPro" id="IPR029061">
    <property type="entry name" value="THDP-binding"/>
</dbReference>
<name>G5INF5_9FIRM</name>
<dbReference type="PATRIC" id="fig|742737.3.peg.5025"/>
<dbReference type="EMBL" id="ADLN01000127">
    <property type="protein sequence ID" value="EHI57126.1"/>
    <property type="molecule type" value="Genomic_DNA"/>
</dbReference>
<keyword evidence="3" id="KW-0786">Thiamine pyrophosphate</keyword>